<accession>A0AAE0W5B3</accession>
<dbReference type="AlphaFoldDB" id="A0AAE0W5B3"/>
<protein>
    <submittedName>
        <fullName evidence="1">Uncharacterized protein</fullName>
    </submittedName>
</protein>
<gene>
    <name evidence="1" type="ORF">CHS0354_038210</name>
</gene>
<sequence length="101" mass="11443">MVNIGLIEHDCAVKASTIREAPLSYNVITIDLFSITEKALTIDDLDESENNLDENYAMFGTRQQPGPIRTQLQLAQTPSRERQDDVAEAFALLPQHKQHEY</sequence>
<reference evidence="1" key="2">
    <citation type="journal article" date="2021" name="Genome Biol. Evol.">
        <title>Developing a high-quality reference genome for a parasitic bivalve with doubly uniparental inheritance (Bivalvia: Unionida).</title>
        <authorList>
            <person name="Smith C.H."/>
        </authorList>
    </citation>
    <scope>NUCLEOTIDE SEQUENCE</scope>
    <source>
        <strain evidence="1">CHS0354</strain>
        <tissue evidence="1">Mantle</tissue>
    </source>
</reference>
<dbReference type="EMBL" id="JAEAOA010002230">
    <property type="protein sequence ID" value="KAK3601649.1"/>
    <property type="molecule type" value="Genomic_DNA"/>
</dbReference>
<comment type="caution">
    <text evidence="1">The sequence shown here is derived from an EMBL/GenBank/DDBJ whole genome shotgun (WGS) entry which is preliminary data.</text>
</comment>
<evidence type="ECO:0000313" key="1">
    <source>
        <dbReference type="EMBL" id="KAK3601649.1"/>
    </source>
</evidence>
<organism evidence="1 2">
    <name type="scientific">Potamilus streckersoni</name>
    <dbReference type="NCBI Taxonomy" id="2493646"/>
    <lineage>
        <taxon>Eukaryota</taxon>
        <taxon>Metazoa</taxon>
        <taxon>Spiralia</taxon>
        <taxon>Lophotrochozoa</taxon>
        <taxon>Mollusca</taxon>
        <taxon>Bivalvia</taxon>
        <taxon>Autobranchia</taxon>
        <taxon>Heteroconchia</taxon>
        <taxon>Palaeoheterodonta</taxon>
        <taxon>Unionida</taxon>
        <taxon>Unionoidea</taxon>
        <taxon>Unionidae</taxon>
        <taxon>Ambleminae</taxon>
        <taxon>Lampsilini</taxon>
        <taxon>Potamilus</taxon>
    </lineage>
</organism>
<reference evidence="1" key="1">
    <citation type="journal article" date="2021" name="Genome Biol. Evol.">
        <title>A High-Quality Reference Genome for a Parasitic Bivalve with Doubly Uniparental Inheritance (Bivalvia: Unionida).</title>
        <authorList>
            <person name="Smith C.H."/>
        </authorList>
    </citation>
    <scope>NUCLEOTIDE SEQUENCE</scope>
    <source>
        <strain evidence="1">CHS0354</strain>
    </source>
</reference>
<keyword evidence="2" id="KW-1185">Reference proteome</keyword>
<reference evidence="1" key="3">
    <citation type="submission" date="2023-05" db="EMBL/GenBank/DDBJ databases">
        <authorList>
            <person name="Smith C.H."/>
        </authorList>
    </citation>
    <scope>NUCLEOTIDE SEQUENCE</scope>
    <source>
        <strain evidence="1">CHS0354</strain>
        <tissue evidence="1">Mantle</tissue>
    </source>
</reference>
<proteinExistence type="predicted"/>
<name>A0AAE0W5B3_9BIVA</name>
<dbReference type="Proteomes" id="UP001195483">
    <property type="component" value="Unassembled WGS sequence"/>
</dbReference>
<evidence type="ECO:0000313" key="2">
    <source>
        <dbReference type="Proteomes" id="UP001195483"/>
    </source>
</evidence>